<dbReference type="Pfam" id="PF03023">
    <property type="entry name" value="MurJ"/>
    <property type="match status" value="1"/>
</dbReference>
<evidence type="ECO:0000256" key="6">
    <source>
        <dbReference type="ARBA" id="ARBA00022989"/>
    </source>
</evidence>
<keyword evidence="4 8" id="KW-0133">Cell shape</keyword>
<comment type="subcellular location">
    <subcellularLocation>
        <location evidence="1 8">Cell membrane</location>
        <topology evidence="1 8">Multi-pass membrane protein</topology>
    </subcellularLocation>
</comment>
<comment type="similarity">
    <text evidence="8 9">Belongs to the MurJ/MviN family.</text>
</comment>
<comment type="caution">
    <text evidence="10">The sequence shown here is derived from an EMBL/GenBank/DDBJ whole genome shotgun (WGS) entry which is preliminary data.</text>
</comment>
<feature type="transmembrane region" description="Helical" evidence="8">
    <location>
        <begin position="225"/>
        <end position="246"/>
    </location>
</feature>
<evidence type="ECO:0000313" key="10">
    <source>
        <dbReference type="EMBL" id="MFC3886509.1"/>
    </source>
</evidence>
<keyword evidence="7 8" id="KW-0472">Membrane</keyword>
<name>A0ABV8BAH2_9BACI</name>
<protein>
    <recommendedName>
        <fullName evidence="8">Probable lipid II flippase MurJ</fullName>
    </recommendedName>
</protein>
<evidence type="ECO:0000256" key="1">
    <source>
        <dbReference type="ARBA" id="ARBA00004651"/>
    </source>
</evidence>
<dbReference type="PRINTS" id="PR01806">
    <property type="entry name" value="VIRFACTRMVIN"/>
</dbReference>
<feature type="transmembrane region" description="Helical" evidence="8">
    <location>
        <begin position="46"/>
        <end position="70"/>
    </location>
</feature>
<evidence type="ECO:0000256" key="2">
    <source>
        <dbReference type="ARBA" id="ARBA00022475"/>
    </source>
</evidence>
<evidence type="ECO:0000256" key="9">
    <source>
        <dbReference type="PIRNR" id="PIRNR002869"/>
    </source>
</evidence>
<keyword evidence="11" id="KW-1185">Reference proteome</keyword>
<evidence type="ECO:0000256" key="7">
    <source>
        <dbReference type="ARBA" id="ARBA00023136"/>
    </source>
</evidence>
<feature type="transmembrane region" description="Helical" evidence="8">
    <location>
        <begin position="407"/>
        <end position="431"/>
    </location>
</feature>
<feature type="transmembrane region" description="Helical" evidence="8">
    <location>
        <begin position="443"/>
        <end position="462"/>
    </location>
</feature>
<dbReference type="PIRSF" id="PIRSF002869">
    <property type="entry name" value="MviN"/>
    <property type="match status" value="1"/>
</dbReference>
<keyword evidence="8 9" id="KW-0961">Cell wall biogenesis/degradation</keyword>
<dbReference type="InterPro" id="IPR004268">
    <property type="entry name" value="MurJ"/>
</dbReference>
<feature type="transmembrane region" description="Helical" evidence="8">
    <location>
        <begin position="7"/>
        <end position="26"/>
    </location>
</feature>
<feature type="transmembrane region" description="Helical" evidence="8">
    <location>
        <begin position="82"/>
        <end position="104"/>
    </location>
</feature>
<feature type="transmembrane region" description="Helical" evidence="8">
    <location>
        <begin position="379"/>
        <end position="401"/>
    </location>
</feature>
<dbReference type="RefSeq" id="WP_377918928.1">
    <property type="nucleotide sequence ID" value="NZ_JBHRZT010000073.1"/>
</dbReference>
<dbReference type="EMBL" id="JBHRZT010000073">
    <property type="protein sequence ID" value="MFC3886509.1"/>
    <property type="molecule type" value="Genomic_DNA"/>
</dbReference>
<dbReference type="PANTHER" id="PTHR47019">
    <property type="entry name" value="LIPID II FLIPPASE MURJ"/>
    <property type="match status" value="1"/>
</dbReference>
<organism evidence="10 11">
    <name type="scientific">Bacillus songklensis</name>
    <dbReference type="NCBI Taxonomy" id="1069116"/>
    <lineage>
        <taxon>Bacteria</taxon>
        <taxon>Bacillati</taxon>
        <taxon>Bacillota</taxon>
        <taxon>Bacilli</taxon>
        <taxon>Bacillales</taxon>
        <taxon>Bacillaceae</taxon>
        <taxon>Bacillus</taxon>
    </lineage>
</organism>
<evidence type="ECO:0000256" key="4">
    <source>
        <dbReference type="ARBA" id="ARBA00022960"/>
    </source>
</evidence>
<comment type="function">
    <text evidence="8 9">Involved in peptidoglycan biosynthesis. Transports lipid-linked peptidoglycan precursors from the inner to the outer leaflet of the cytoplasmic membrane.</text>
</comment>
<evidence type="ECO:0000256" key="8">
    <source>
        <dbReference type="HAMAP-Rule" id="MF_02078"/>
    </source>
</evidence>
<feature type="transmembrane region" description="Helical" evidence="8">
    <location>
        <begin position="350"/>
        <end position="367"/>
    </location>
</feature>
<keyword evidence="2 8" id="KW-1003">Cell membrane</keyword>
<evidence type="ECO:0000256" key="5">
    <source>
        <dbReference type="ARBA" id="ARBA00022984"/>
    </source>
</evidence>
<proteinExistence type="inferred from homology"/>
<keyword evidence="5 8" id="KW-0573">Peptidoglycan synthesis</keyword>
<dbReference type="HAMAP" id="MF_02078">
    <property type="entry name" value="MurJ_MviN"/>
    <property type="match status" value="1"/>
</dbReference>
<keyword evidence="8 9" id="KW-0813">Transport</keyword>
<feature type="transmembrane region" description="Helical" evidence="8">
    <location>
        <begin position="468"/>
        <end position="492"/>
    </location>
</feature>
<dbReference type="InterPro" id="IPR051050">
    <property type="entry name" value="Lipid_II_flippase_MurJ/MviN"/>
</dbReference>
<evidence type="ECO:0000256" key="3">
    <source>
        <dbReference type="ARBA" id="ARBA00022692"/>
    </source>
</evidence>
<reference evidence="11" key="1">
    <citation type="journal article" date="2019" name="Int. J. Syst. Evol. Microbiol.">
        <title>The Global Catalogue of Microorganisms (GCM) 10K type strain sequencing project: providing services to taxonomists for standard genome sequencing and annotation.</title>
        <authorList>
            <consortium name="The Broad Institute Genomics Platform"/>
            <consortium name="The Broad Institute Genome Sequencing Center for Infectious Disease"/>
            <person name="Wu L."/>
            <person name="Ma J."/>
        </authorList>
    </citation>
    <scope>NUCLEOTIDE SEQUENCE [LARGE SCALE GENOMIC DNA]</scope>
    <source>
        <strain evidence="11">CCUG 61889</strain>
    </source>
</reference>
<dbReference type="CDD" id="cd13123">
    <property type="entry name" value="MATE_MurJ_like"/>
    <property type="match status" value="1"/>
</dbReference>
<accession>A0ABV8BAH2</accession>
<feature type="transmembrane region" description="Helical" evidence="8">
    <location>
        <begin position="156"/>
        <end position="178"/>
    </location>
</feature>
<keyword evidence="6 8" id="KW-1133">Transmembrane helix</keyword>
<evidence type="ECO:0000313" key="11">
    <source>
        <dbReference type="Proteomes" id="UP001595752"/>
    </source>
</evidence>
<comment type="pathway">
    <text evidence="8">Cell wall biogenesis; peptidoglycan biosynthesis.</text>
</comment>
<gene>
    <name evidence="8 10" type="primary">murJ</name>
    <name evidence="10" type="ORF">ACFOU2_24655</name>
</gene>
<feature type="transmembrane region" description="Helical" evidence="8">
    <location>
        <begin position="124"/>
        <end position="144"/>
    </location>
</feature>
<feature type="transmembrane region" description="Helical" evidence="8">
    <location>
        <begin position="310"/>
        <end position="330"/>
    </location>
</feature>
<feature type="transmembrane region" description="Helical" evidence="8">
    <location>
        <begin position="271"/>
        <end position="289"/>
    </location>
</feature>
<sequence>MSKKSLLKIIGVVTILNIVSRLFGFLREAVIGYHFGTSSLADSVILAYTIPTFIYLVVGGAITTAFISIYKKVESSTEQQQFKELVFTYTTIAMAVLSLLFVLLSREITDLLFSGLTAQESEKTARLFAIMAPSTLFLVISMWFSGLLNIHDRFFGPAFSTLVNNAGFVLLAVLFYPFMGAQAYGWGALLGSVLMVLLLVRELRRNHFLSFRFRFAMENSEYAKRMLKVGVPILFGGATLQFYFLLHRMFASQLAEGAVAALNYASKLVQLPQVILMTAVTTVIYPTLAAKVANGRFEEVAAMYDKGLRLLLVTIIPISIFIFIYAYDLVKLVFEYGSFTAESTAITAELLQWFVIGMFAHAANVYVTRFFYAMEKSLYPVISGVIAVFGINVGLILLWIEKGGADAIALATTISAYAQLFFLLIASRFVLKLTRKNFTYLTKYGIFFVLLALALYGTSLIIHLPMSLFNAAIGFIVFIIFVLVFSKVCRIAEIEQIFKKMKKSP</sequence>
<feature type="transmembrane region" description="Helical" evidence="8">
    <location>
        <begin position="184"/>
        <end position="204"/>
    </location>
</feature>
<dbReference type="NCBIfam" id="TIGR01695">
    <property type="entry name" value="murJ_mviN"/>
    <property type="match status" value="1"/>
</dbReference>
<dbReference type="PANTHER" id="PTHR47019:SF1">
    <property type="entry name" value="LIPID II FLIPPASE MURJ"/>
    <property type="match status" value="1"/>
</dbReference>
<dbReference type="Proteomes" id="UP001595752">
    <property type="component" value="Unassembled WGS sequence"/>
</dbReference>
<keyword evidence="3 8" id="KW-0812">Transmembrane</keyword>